<reference evidence="1" key="1">
    <citation type="submission" date="2020-04" db="EMBL/GenBank/DDBJ databases">
        <title>A chromosome-scale assembly and high-density genetic map of the yellow drum (Nibea albiflora) genome.</title>
        <authorList>
            <person name="Xu D."/>
            <person name="Zhang W."/>
            <person name="Chen R."/>
            <person name="Tan P."/>
            <person name="Wang L."/>
            <person name="Song H."/>
            <person name="Tian L."/>
            <person name="Zhu Q."/>
            <person name="Wang B."/>
        </authorList>
    </citation>
    <scope>NUCLEOTIDE SEQUENCE</scope>
    <source>
        <strain evidence="1">ZJHYS-2018</strain>
    </source>
</reference>
<gene>
    <name evidence="1" type="primary">COBLL1</name>
    <name evidence="1" type="ORF">GBF38_008888</name>
</gene>
<accession>A0ACB7EQU7</accession>
<protein>
    <submittedName>
        <fullName evidence="1">Cordon-bleu protein-like 1</fullName>
    </submittedName>
</protein>
<dbReference type="Proteomes" id="UP000805704">
    <property type="component" value="Chromosome 24"/>
</dbReference>
<organism evidence="1 2">
    <name type="scientific">Nibea albiflora</name>
    <name type="common">Yellow drum</name>
    <name type="synonym">Corvina albiflora</name>
    <dbReference type="NCBI Taxonomy" id="240163"/>
    <lineage>
        <taxon>Eukaryota</taxon>
        <taxon>Metazoa</taxon>
        <taxon>Chordata</taxon>
        <taxon>Craniata</taxon>
        <taxon>Vertebrata</taxon>
        <taxon>Euteleostomi</taxon>
        <taxon>Actinopterygii</taxon>
        <taxon>Neopterygii</taxon>
        <taxon>Teleostei</taxon>
        <taxon>Neoteleostei</taxon>
        <taxon>Acanthomorphata</taxon>
        <taxon>Eupercaria</taxon>
        <taxon>Sciaenidae</taxon>
        <taxon>Nibea</taxon>
    </lineage>
</organism>
<dbReference type="EMBL" id="CM024812">
    <property type="protein sequence ID" value="KAG8004580.1"/>
    <property type="molecule type" value="Genomic_DNA"/>
</dbReference>
<evidence type="ECO:0000313" key="2">
    <source>
        <dbReference type="Proteomes" id="UP000805704"/>
    </source>
</evidence>
<comment type="caution">
    <text evidence="1">The sequence shown here is derived from an EMBL/GenBank/DDBJ whole genome shotgun (WGS) entry which is preliminary data.</text>
</comment>
<name>A0ACB7EQU7_NIBAL</name>
<proteinExistence type="predicted"/>
<sequence length="802" mass="87749">MDEQENPLERDHCLSVVLPGGLEKNTTVHGSKPVMDLLVTLCASYHLNPSDYTVEVLSPNRNNIGFKPNSPIGSLEAEKIVLKPRSVEEKIRRPYMPEASVRLLINYNKSHKTVVRVNPRVPLEMLLPVVCDKCEFNSKTTILLRDSQSKEPLDLTKSLNEHGLRELFAKDTAEVQDQPKTPEPDLPTRVKKQKENAGFLSLFRRGKKKPETEVAGSPPASPGLNKQVNGQDVSPPADMPKKRRAPQPPMSVSQSVPSSLSTCHLRATPRSSESTLRSTKRRAPPPPCAKTNQEVQADTEVKGPPASLNTVEELRESDESDSLSSSSSPQPSQPRPSSSSSRPSFAHLCEAADPYLPSFRGKDLSDARCALAKVMTSSVSKGVLVKRLRNSTTFPKFYNTSIFMSMRASDTGVFCAEPVLTANLPTEPEWEDPLQRRGMTTFKVVPSMKEKCHDPERTLNVPDQTECEASPQVGRNQTETKEDPSSPDRSETQTPLQSPEPSSEETHTASLSTPGSPLAEVKDSLEKQKEEDEPEVTSEVTPTAPADCSDGELESLPPPLDLDIQDCPGLPPSEVGGTIEKPKEEDEPEMTSEVIPAAPSDCSDGDFASLPAPLDLDYQDCPGSPPSEVEDTFEEPKEEDEPEVASEEIPAAPSDCSDGEHLSDVQVNSEGQSEFRQSPSRQSVSPDMDHRGSCTDEREVEEEEEEEDEDSFPPPPPPVFFEDLEVTEEWREVATAEQSAAAPNALDRMMAAPSKFAQAVALAVQRSRLQRGGKAVGPQDAKGPDNAVPSPPKSIYQYGEYH</sequence>
<evidence type="ECO:0000313" key="1">
    <source>
        <dbReference type="EMBL" id="KAG8004580.1"/>
    </source>
</evidence>
<keyword evidence="2" id="KW-1185">Reference proteome</keyword>